<dbReference type="EMBL" id="LUEZ02000018">
    <property type="protein sequence ID" value="RDB27136.1"/>
    <property type="molecule type" value="Genomic_DNA"/>
</dbReference>
<gene>
    <name evidence="1" type="ORF">Hypma_004595</name>
</gene>
<protein>
    <submittedName>
        <fullName evidence="1">Uncharacterized protein</fullName>
    </submittedName>
</protein>
<dbReference type="AlphaFoldDB" id="A0A369K8B0"/>
<evidence type="ECO:0000313" key="2">
    <source>
        <dbReference type="Proteomes" id="UP000076154"/>
    </source>
</evidence>
<proteinExistence type="predicted"/>
<name>A0A369K8B0_HYPMA</name>
<reference evidence="1" key="1">
    <citation type="submission" date="2018-04" db="EMBL/GenBank/DDBJ databases">
        <title>Whole genome sequencing of Hypsizygus marmoreus.</title>
        <authorList>
            <person name="Choi I.-G."/>
            <person name="Min B."/>
            <person name="Kim J.-G."/>
            <person name="Kim S."/>
            <person name="Oh Y.-L."/>
            <person name="Kong W.-S."/>
            <person name="Park H."/>
            <person name="Jeong J."/>
            <person name="Song E.-S."/>
        </authorList>
    </citation>
    <scope>NUCLEOTIDE SEQUENCE [LARGE SCALE GENOMIC DNA]</scope>
    <source>
        <strain evidence="1">51987-8</strain>
    </source>
</reference>
<evidence type="ECO:0000313" key="1">
    <source>
        <dbReference type="EMBL" id="RDB27136.1"/>
    </source>
</evidence>
<dbReference type="Gene3D" id="3.80.10.10">
    <property type="entry name" value="Ribonuclease Inhibitor"/>
    <property type="match status" value="1"/>
</dbReference>
<dbReference type="InterPro" id="IPR032675">
    <property type="entry name" value="LRR_dom_sf"/>
</dbReference>
<dbReference type="Proteomes" id="UP000076154">
    <property type="component" value="Unassembled WGS sequence"/>
</dbReference>
<keyword evidence="2" id="KW-1185">Reference proteome</keyword>
<comment type="caution">
    <text evidence="1">The sequence shown here is derived from an EMBL/GenBank/DDBJ whole genome shotgun (WGS) entry which is preliminary data.</text>
</comment>
<organism evidence="1 2">
    <name type="scientific">Hypsizygus marmoreus</name>
    <name type="common">White beech mushroom</name>
    <name type="synonym">Agaricus marmoreus</name>
    <dbReference type="NCBI Taxonomy" id="39966"/>
    <lineage>
        <taxon>Eukaryota</taxon>
        <taxon>Fungi</taxon>
        <taxon>Dikarya</taxon>
        <taxon>Basidiomycota</taxon>
        <taxon>Agaricomycotina</taxon>
        <taxon>Agaricomycetes</taxon>
        <taxon>Agaricomycetidae</taxon>
        <taxon>Agaricales</taxon>
        <taxon>Tricholomatineae</taxon>
        <taxon>Lyophyllaceae</taxon>
        <taxon>Hypsizygus</taxon>
    </lineage>
</organism>
<dbReference type="SUPFAM" id="SSF52047">
    <property type="entry name" value="RNI-like"/>
    <property type="match status" value="1"/>
</dbReference>
<dbReference type="OrthoDB" id="3139566at2759"/>
<dbReference type="STRING" id="39966.A0A369K8B0"/>
<dbReference type="Gene3D" id="1.20.1280.50">
    <property type="match status" value="1"/>
</dbReference>
<accession>A0A369K8B0</accession>
<sequence>MTQPTGSQLSMASISRPILNSNPVHVNDFPPEIFGEIFSLCVLLQDSSAISHHTAPLNLTWVCRSWRDFALCSPTLWTNLAVGESRGTVPNPDKIEDSIQHWGRCAGDLPLNLKYNFPNQYYFSRLLLPAALFPFSSMVRNLELTLQTYQYVPLLDALPSLSLPLLESVKLTWYETLYSWDAQGHREFAVNLSRCSLLQHAVIERHLMPNYPRPTIPVSFRLPWAQLKTLKLIDPYLQTSQAAEILVQGINLVECDLSIGEDSFTVYLMGPPPAVTLPRLESLTLRVTAPVKYHNGGAISQVLATITLPNLTALTLDNGNLTTPTLPEALCELQQRSQFLLEHFSVSGDMCIEGLRPLFQGVPTLRSLFVDLRVEHQQKYTVQLTSILMWSEQQMDYLLPDLVSLEISKPGVTVLNDYYVNQMLTTPGSTMVSYFNIHPSGNELFAALRSRFWCAGASPGGQIGIHPLKRVVLRTKYTRSYEGKGYGQEWINDDECASAIASELVADGLALELPVDFVEHVAW</sequence>
<dbReference type="InParanoid" id="A0A369K8B0"/>